<organism evidence="2 3">
    <name type="scientific">Penicillium antarcticum</name>
    <dbReference type="NCBI Taxonomy" id="416450"/>
    <lineage>
        <taxon>Eukaryota</taxon>
        <taxon>Fungi</taxon>
        <taxon>Dikarya</taxon>
        <taxon>Ascomycota</taxon>
        <taxon>Pezizomycotina</taxon>
        <taxon>Eurotiomycetes</taxon>
        <taxon>Eurotiomycetidae</taxon>
        <taxon>Eurotiales</taxon>
        <taxon>Aspergillaceae</taxon>
        <taxon>Penicillium</taxon>
    </lineage>
</organism>
<proteinExistence type="predicted"/>
<name>A0A1V6QIN4_9EURO</name>
<sequence>MRASVIVLGFLATLTVALPEAMPKVQTACQSETMACIADNCGIEGCCCEGLACSSNGVNLHPAVTSSISDMTAA</sequence>
<gene>
    <name evidence="2" type="ORF">PENANT_c003G07888</name>
</gene>
<evidence type="ECO:0000313" key="3">
    <source>
        <dbReference type="Proteomes" id="UP000191672"/>
    </source>
</evidence>
<comment type="caution">
    <text evidence="2">The sequence shown here is derived from an EMBL/GenBank/DDBJ whole genome shotgun (WGS) entry which is preliminary data.</text>
</comment>
<evidence type="ECO:0000313" key="2">
    <source>
        <dbReference type="EMBL" id="OQD88817.1"/>
    </source>
</evidence>
<feature type="signal peptide" evidence="1">
    <location>
        <begin position="1"/>
        <end position="17"/>
    </location>
</feature>
<evidence type="ECO:0000256" key="1">
    <source>
        <dbReference type="SAM" id="SignalP"/>
    </source>
</evidence>
<evidence type="ECO:0008006" key="4">
    <source>
        <dbReference type="Google" id="ProtNLM"/>
    </source>
</evidence>
<dbReference type="AlphaFoldDB" id="A0A1V6QIN4"/>
<feature type="chain" id="PRO_5013342773" description="Hydrophobin" evidence="1">
    <location>
        <begin position="18"/>
        <end position="74"/>
    </location>
</feature>
<dbReference type="Proteomes" id="UP000191672">
    <property type="component" value="Unassembled WGS sequence"/>
</dbReference>
<accession>A0A1V6QIN4</accession>
<keyword evidence="3" id="KW-1185">Reference proteome</keyword>
<keyword evidence="1" id="KW-0732">Signal</keyword>
<dbReference type="EMBL" id="MDYN01000003">
    <property type="protein sequence ID" value="OQD88817.1"/>
    <property type="molecule type" value="Genomic_DNA"/>
</dbReference>
<reference evidence="3" key="1">
    <citation type="journal article" date="2017" name="Nat. Microbiol.">
        <title>Global analysis of biosynthetic gene clusters reveals vast potential of secondary metabolite production in Penicillium species.</title>
        <authorList>
            <person name="Nielsen J.C."/>
            <person name="Grijseels S."/>
            <person name="Prigent S."/>
            <person name="Ji B."/>
            <person name="Dainat J."/>
            <person name="Nielsen K.F."/>
            <person name="Frisvad J.C."/>
            <person name="Workman M."/>
            <person name="Nielsen J."/>
        </authorList>
    </citation>
    <scope>NUCLEOTIDE SEQUENCE [LARGE SCALE GENOMIC DNA]</scope>
    <source>
        <strain evidence="3">IBT 31811</strain>
    </source>
</reference>
<protein>
    <recommendedName>
        <fullName evidence="4">Hydrophobin</fullName>
    </recommendedName>
</protein>